<dbReference type="SMART" id="SM00740">
    <property type="entry name" value="PASTA"/>
    <property type="match status" value="2"/>
</dbReference>
<dbReference type="PANTHER" id="PTHR30627:SF26">
    <property type="entry name" value="PENICILLIN-BINDING PROTEIN 2B"/>
    <property type="match status" value="1"/>
</dbReference>
<gene>
    <name evidence="9" type="ORF">FN960_10955</name>
</gene>
<evidence type="ECO:0000256" key="5">
    <source>
        <dbReference type="ARBA" id="ARBA00023136"/>
    </source>
</evidence>
<dbReference type="GO" id="GO:0008658">
    <property type="term" value="F:penicillin binding"/>
    <property type="evidence" value="ECO:0007669"/>
    <property type="project" value="InterPro"/>
</dbReference>
<comment type="subcellular location">
    <subcellularLocation>
        <location evidence="1">Membrane</location>
    </subcellularLocation>
</comment>
<dbReference type="SUPFAM" id="SSF56519">
    <property type="entry name" value="Penicillin binding protein dimerisation domain"/>
    <property type="match status" value="1"/>
</dbReference>
<dbReference type="PANTHER" id="PTHR30627">
    <property type="entry name" value="PEPTIDOGLYCAN D,D-TRANSPEPTIDASE"/>
    <property type="match status" value="1"/>
</dbReference>
<dbReference type="CDD" id="cd06576">
    <property type="entry name" value="PASTA_Pbp2x-like_1"/>
    <property type="match status" value="1"/>
</dbReference>
<dbReference type="InterPro" id="IPR005311">
    <property type="entry name" value="PBP_dimer"/>
</dbReference>
<evidence type="ECO:0000313" key="10">
    <source>
        <dbReference type="Proteomes" id="UP000318521"/>
    </source>
</evidence>
<comment type="pathway">
    <text evidence="2">Cell wall biogenesis; peptidoglycan biosynthesis.</text>
</comment>
<feature type="domain" description="PASTA" evidence="8">
    <location>
        <begin position="586"/>
        <end position="646"/>
    </location>
</feature>
<dbReference type="SUPFAM" id="SSF56601">
    <property type="entry name" value="beta-lactamase/transpeptidase-like"/>
    <property type="match status" value="1"/>
</dbReference>
<dbReference type="InterPro" id="IPR050515">
    <property type="entry name" value="Beta-lactam/transpept"/>
</dbReference>
<dbReference type="GO" id="GO:0005886">
    <property type="term" value="C:plasma membrane"/>
    <property type="evidence" value="ECO:0007669"/>
    <property type="project" value="TreeGrafter"/>
</dbReference>
<dbReference type="InterPro" id="IPR005543">
    <property type="entry name" value="PASTA_dom"/>
</dbReference>
<dbReference type="Gene3D" id="3.30.70.2110">
    <property type="match status" value="1"/>
</dbReference>
<dbReference type="Pfam" id="PF03793">
    <property type="entry name" value="PASTA"/>
    <property type="match status" value="1"/>
</dbReference>
<comment type="similarity">
    <text evidence="3">Belongs to the transpeptidase family.</text>
</comment>
<evidence type="ECO:0000313" key="9">
    <source>
        <dbReference type="EMBL" id="TSB46321.1"/>
    </source>
</evidence>
<dbReference type="PROSITE" id="PS51178">
    <property type="entry name" value="PASTA"/>
    <property type="match status" value="2"/>
</dbReference>
<evidence type="ECO:0000256" key="4">
    <source>
        <dbReference type="ARBA" id="ARBA00012448"/>
    </source>
</evidence>
<comment type="caution">
    <text evidence="9">The sequence shown here is derived from an EMBL/GenBank/DDBJ whole genome shotgun (WGS) entry which is preliminary data.</text>
</comment>
<dbReference type="EMBL" id="VLXZ01000006">
    <property type="protein sequence ID" value="TSB46321.1"/>
    <property type="molecule type" value="Genomic_DNA"/>
</dbReference>
<evidence type="ECO:0000256" key="7">
    <source>
        <dbReference type="SAM" id="MobiDB-lite"/>
    </source>
</evidence>
<evidence type="ECO:0000256" key="6">
    <source>
        <dbReference type="ARBA" id="ARBA00034000"/>
    </source>
</evidence>
<comment type="catalytic activity">
    <reaction evidence="6">
        <text>Preferential cleavage: (Ac)2-L-Lys-D-Ala-|-D-Ala. Also transpeptidation of peptidyl-alanyl moieties that are N-acyl substituents of D-alanine.</text>
        <dbReference type="EC" id="3.4.16.4"/>
    </reaction>
</comment>
<keyword evidence="10" id="KW-1185">Reference proteome</keyword>
<feature type="region of interest" description="Disordered" evidence="7">
    <location>
        <begin position="679"/>
        <end position="736"/>
    </location>
</feature>
<dbReference type="EC" id="3.4.16.4" evidence="4"/>
<dbReference type="Pfam" id="PF03717">
    <property type="entry name" value="PBP_dimer"/>
    <property type="match status" value="1"/>
</dbReference>
<dbReference type="Gene3D" id="3.40.710.10">
    <property type="entry name" value="DD-peptidase/beta-lactamase superfamily"/>
    <property type="match status" value="1"/>
</dbReference>
<dbReference type="GO" id="GO:0009252">
    <property type="term" value="P:peptidoglycan biosynthetic process"/>
    <property type="evidence" value="ECO:0007669"/>
    <property type="project" value="UniProtKB-UniPathway"/>
</dbReference>
<dbReference type="CDD" id="cd06575">
    <property type="entry name" value="PASTA_Pbp2x-like_2"/>
    <property type="match status" value="1"/>
</dbReference>
<dbReference type="GO" id="GO:0009002">
    <property type="term" value="F:serine-type D-Ala-D-Ala carboxypeptidase activity"/>
    <property type="evidence" value="ECO:0007669"/>
    <property type="project" value="UniProtKB-EC"/>
</dbReference>
<evidence type="ECO:0000256" key="2">
    <source>
        <dbReference type="ARBA" id="ARBA00004752"/>
    </source>
</evidence>
<reference evidence="9 10" key="1">
    <citation type="submission" date="2019-07" db="EMBL/GenBank/DDBJ databases">
        <authorList>
            <person name="Park Y.J."/>
            <person name="Jeong S.E."/>
            <person name="Jung H.S."/>
        </authorList>
    </citation>
    <scope>NUCLEOTIDE SEQUENCE [LARGE SCALE GENOMIC DNA]</scope>
    <source>
        <strain evidence="10">P16(2019)</strain>
    </source>
</reference>
<proteinExistence type="inferred from homology"/>
<organism evidence="9 10">
    <name type="scientific">Alkalicoccobacillus porphyridii</name>
    <dbReference type="NCBI Taxonomy" id="2597270"/>
    <lineage>
        <taxon>Bacteria</taxon>
        <taxon>Bacillati</taxon>
        <taxon>Bacillota</taxon>
        <taxon>Bacilli</taxon>
        <taxon>Bacillales</taxon>
        <taxon>Bacillaceae</taxon>
        <taxon>Alkalicoccobacillus</taxon>
    </lineage>
</organism>
<dbReference type="InterPro" id="IPR036138">
    <property type="entry name" value="PBP_dimer_sf"/>
</dbReference>
<sequence>MEIKRAVTNKRALMLLVCFFLLFLILCGRIAYIQAAKEVKGQDLTAIAEGRWQESHVIEGKRGTIYDRSGDAVAEELQSYSVFAVLSPDQLSYVEDPEETAEQLAPLINMETSELRRMLEQDRFQVELGSGARNLSYEKMEEIRDLELEGIHFNKEPRRYYPKQMYASHVIGYTERNMAVARMGLERSLDELLSPQNGSVQYQSDQKGIPLPNPNDIITPAEDGEDVYLTLDSNIQVALEQVMSQVADDYSPKKMTAIVADPKTGEILAMSNRPSFNPNEYESVENYTNYAVSDRFEPGSTMKMFTVASAIEEGVWNAEDTYESGSYKVDSESTISDHRREGWGTITFREGFLRSSNVAMMILALERLGSDKLYDYWDRFGFFDKTGIDLPNEADSQIAQSGRSDAATTSFGQGSAVTPIQIVQAATAIANDGVMMKPYIIDSIKKHNSNEVIQQNGPVEVGQPISKETAAEVRKLLGEVVSEPEGTGNAYQIAGFDVAGKTGTAQILNENAPGYMSGHGNNIFSFMGMAPEDDPKVMVYVAVERPQLDELEVGSEPVSLIFNTIMQRSLDYLNISPTIEEVMEETQAGYKMENFEGISIDEAVSTLEENGMQVLTLGDGRTVEAQQPLEGVGLLEGEKVVLRTDEGPYNLPDMSGWSSRDVLKVAAVLNLTFEQEGNGYLRNQSPASGEDVQIGDSLYGEFSSREDTESEEDDPEENESQEDLNLDVETERDISN</sequence>
<dbReference type="InterPro" id="IPR012338">
    <property type="entry name" value="Beta-lactam/transpept-like"/>
</dbReference>
<evidence type="ECO:0000256" key="1">
    <source>
        <dbReference type="ARBA" id="ARBA00004370"/>
    </source>
</evidence>
<dbReference type="GO" id="GO:0071555">
    <property type="term" value="P:cell wall organization"/>
    <property type="evidence" value="ECO:0007669"/>
    <property type="project" value="TreeGrafter"/>
</dbReference>
<name>A0A553ZXZ7_9BACI</name>
<feature type="domain" description="PASTA" evidence="8">
    <location>
        <begin position="647"/>
        <end position="704"/>
    </location>
</feature>
<dbReference type="OrthoDB" id="9804124at2"/>
<protein>
    <recommendedName>
        <fullName evidence="4">serine-type D-Ala-D-Ala carboxypeptidase</fullName>
        <ecNumber evidence="4">3.4.16.4</ecNumber>
    </recommendedName>
</protein>
<evidence type="ECO:0000256" key="3">
    <source>
        <dbReference type="ARBA" id="ARBA00007171"/>
    </source>
</evidence>
<dbReference type="SUPFAM" id="SSF54184">
    <property type="entry name" value="Penicillin-binding protein 2x (pbp-2x), c-terminal domain"/>
    <property type="match status" value="2"/>
</dbReference>
<dbReference type="UniPathway" id="UPA00219"/>
<keyword evidence="5" id="KW-0472">Membrane</keyword>
<accession>A0A553ZXZ7</accession>
<dbReference type="InterPro" id="IPR001460">
    <property type="entry name" value="PCN-bd_Tpept"/>
</dbReference>
<feature type="compositionally biased region" description="Acidic residues" evidence="7">
    <location>
        <begin position="708"/>
        <end position="728"/>
    </location>
</feature>
<evidence type="ECO:0000259" key="8">
    <source>
        <dbReference type="PROSITE" id="PS51178"/>
    </source>
</evidence>
<dbReference type="Pfam" id="PF00905">
    <property type="entry name" value="Transpeptidase"/>
    <property type="match status" value="1"/>
</dbReference>
<dbReference type="Gene3D" id="3.90.1310.10">
    <property type="entry name" value="Penicillin-binding protein 2a (Domain 2)"/>
    <property type="match status" value="1"/>
</dbReference>
<dbReference type="AlphaFoldDB" id="A0A553ZXZ7"/>
<dbReference type="Proteomes" id="UP000318521">
    <property type="component" value="Unassembled WGS sequence"/>
</dbReference>